<evidence type="ECO:0000313" key="2">
    <source>
        <dbReference type="EMBL" id="CEP23932.1"/>
    </source>
</evidence>
<name>A0A0H5C7J9_CYBJN</name>
<evidence type="ECO:0000256" key="1">
    <source>
        <dbReference type="SAM" id="MobiDB-lite"/>
    </source>
</evidence>
<organism evidence="2 3">
    <name type="scientific">Cyberlindnera jadinii (strain ATCC 18201 / CBS 1600 / BCRC 20928 / JCM 3617 / NBRC 0987 / NRRL Y-1542)</name>
    <name type="common">Torula yeast</name>
    <name type="synonym">Candida utilis</name>
    <dbReference type="NCBI Taxonomy" id="983966"/>
    <lineage>
        <taxon>Eukaryota</taxon>
        <taxon>Fungi</taxon>
        <taxon>Dikarya</taxon>
        <taxon>Ascomycota</taxon>
        <taxon>Saccharomycotina</taxon>
        <taxon>Saccharomycetes</taxon>
        <taxon>Phaffomycetales</taxon>
        <taxon>Phaffomycetaceae</taxon>
        <taxon>Cyberlindnera</taxon>
    </lineage>
</organism>
<dbReference type="Proteomes" id="UP000038830">
    <property type="component" value="Unassembled WGS sequence"/>
</dbReference>
<dbReference type="AlphaFoldDB" id="A0A0H5C7J9"/>
<protein>
    <submittedName>
        <fullName evidence="2">Uncharacterized protein</fullName>
    </submittedName>
</protein>
<dbReference type="EMBL" id="CDQK01000005">
    <property type="protein sequence ID" value="CEP23932.1"/>
    <property type="molecule type" value="Genomic_DNA"/>
</dbReference>
<evidence type="ECO:0000313" key="3">
    <source>
        <dbReference type="Proteomes" id="UP000038830"/>
    </source>
</evidence>
<feature type="region of interest" description="Disordered" evidence="1">
    <location>
        <begin position="224"/>
        <end position="244"/>
    </location>
</feature>
<sequence length="244" mass="27518">MMPRLMKSSQDESFVVSPVAPLYTAGTRYRLVYQALSLSCCSFSAVALHRQSTPGSIDSVSWFAVTVDRHVEYPFLSMKSFGYSISLKLCNQLEEAVLDARNRSQVAAAVVVVLNRDLDLICCYYAATAVVSYYLLMYRCCSSSQHCNGLHECTFEYYTAVEVFCTSPSSRIPSPKCPIHWRGYLQLLHNAHLCRRSRTILLIQLWLPLIGIYVPLVNSARRTGTPYSEGQYSKQRSAARHFPA</sequence>
<feature type="compositionally biased region" description="Polar residues" evidence="1">
    <location>
        <begin position="224"/>
        <end position="236"/>
    </location>
</feature>
<accession>A0A0H5C7J9</accession>
<reference evidence="3" key="1">
    <citation type="journal article" date="2015" name="J. Biotechnol.">
        <title>The structure of the Cyberlindnera jadinii genome and its relation to Candida utilis analyzed by the occurrence of single nucleotide polymorphisms.</title>
        <authorList>
            <person name="Rupp O."/>
            <person name="Brinkrolf K."/>
            <person name="Buerth C."/>
            <person name="Kunigo M."/>
            <person name="Schneider J."/>
            <person name="Jaenicke S."/>
            <person name="Goesmann A."/>
            <person name="Puehler A."/>
            <person name="Jaeger K.-E."/>
            <person name="Ernst J.F."/>
        </authorList>
    </citation>
    <scope>NUCLEOTIDE SEQUENCE [LARGE SCALE GENOMIC DNA]</scope>
    <source>
        <strain evidence="3">ATCC 18201 / CBS 1600 / BCRC 20928 / JCM 3617 / NBRC 0987 / NRRL Y-1542</strain>
    </source>
</reference>
<gene>
    <name evidence="2" type="ORF">BN1211_4633</name>
</gene>
<proteinExistence type="predicted"/>